<dbReference type="InterPro" id="IPR025659">
    <property type="entry name" value="Tubby-like_C"/>
</dbReference>
<dbReference type="OrthoDB" id="652307at2"/>
<sequence>MSPPTPRVKRMSDKRPLADTTELELDWRGRAPRKPEAPSSAALEPLSEVEVPSGAGKGLPGDPRHMSIELRQSVQGMMETPALRMRQMREGLEIFFGAQTRNRYEVCDDTGRVALYVEEEARGFGAMLRRTFSPFYKARMECMTLGGIVALVVERPWSILLTKADILAWDGRLMARIQQRFTLLGRHLDIVTPGGAVIATVKGPLFRPWTFRIFQNDVEIAVVRKRWSGFLQESFSAADTFTLDFQPQCTDFRLRQLVLAVALLVDLTYFENNSPRAALGPGLDLFDALMFWKK</sequence>
<dbReference type="SUPFAM" id="SSF54518">
    <property type="entry name" value="Tubby C-terminal domain-like"/>
    <property type="match status" value="1"/>
</dbReference>
<reference evidence="2 3" key="1">
    <citation type="journal article" date="2006" name="Proc. Natl. Acad. Sci. U.S.A.">
        <title>Evolution of sensory complexity recorded in a myxobacterial genome.</title>
        <authorList>
            <person name="Goldman B.S."/>
            <person name="Nierman W.C."/>
            <person name="Kaiser D."/>
            <person name="Slater S.C."/>
            <person name="Durkin A.S."/>
            <person name="Eisen J.A."/>
            <person name="Ronning C.M."/>
            <person name="Barbazuk W.B."/>
            <person name="Blanchard M."/>
            <person name="Field C."/>
            <person name="Halling C."/>
            <person name="Hinkle G."/>
            <person name="Iartchuk O."/>
            <person name="Kim H.S."/>
            <person name="Mackenzie C."/>
            <person name="Madupu R."/>
            <person name="Miller N."/>
            <person name="Shvartsbeyn A."/>
            <person name="Sullivan S.A."/>
            <person name="Vaudin M."/>
            <person name="Wiegand R."/>
            <person name="Kaplan H.B."/>
        </authorList>
    </citation>
    <scope>NUCLEOTIDE SEQUENCE [LARGE SCALE GENOMIC DNA]</scope>
    <source>
        <strain evidence="3">DK1622</strain>
    </source>
</reference>
<dbReference type="eggNOG" id="COG4894">
    <property type="taxonomic scope" value="Bacteria"/>
</dbReference>
<dbReference type="STRING" id="246197.MXAN_0145"/>
<dbReference type="GO" id="GO:0005886">
    <property type="term" value="C:plasma membrane"/>
    <property type="evidence" value="ECO:0007669"/>
    <property type="project" value="TreeGrafter"/>
</dbReference>
<accession>Q1DFZ5</accession>
<dbReference type="Pfam" id="PF03803">
    <property type="entry name" value="Scramblase"/>
    <property type="match status" value="1"/>
</dbReference>
<gene>
    <name evidence="2" type="ordered locus">MXAN_0145</name>
</gene>
<organism evidence="2 3">
    <name type="scientific">Myxococcus xanthus (strain DK1622)</name>
    <dbReference type="NCBI Taxonomy" id="246197"/>
    <lineage>
        <taxon>Bacteria</taxon>
        <taxon>Pseudomonadati</taxon>
        <taxon>Myxococcota</taxon>
        <taxon>Myxococcia</taxon>
        <taxon>Myxococcales</taxon>
        <taxon>Cystobacterineae</taxon>
        <taxon>Myxococcaceae</taxon>
        <taxon>Myxococcus</taxon>
    </lineage>
</organism>
<dbReference type="AlphaFoldDB" id="Q1DFZ5"/>
<dbReference type="KEGG" id="mxa:MXAN_0145"/>
<feature type="compositionally biased region" description="Basic and acidic residues" evidence="1">
    <location>
        <begin position="25"/>
        <end position="36"/>
    </location>
</feature>
<dbReference type="HOGENOM" id="CLU_946032_0_0_7"/>
<evidence type="ECO:0000256" key="1">
    <source>
        <dbReference type="SAM" id="MobiDB-lite"/>
    </source>
</evidence>
<dbReference type="EMBL" id="CP000113">
    <property type="protein sequence ID" value="ABF91625.1"/>
    <property type="molecule type" value="Genomic_DNA"/>
</dbReference>
<dbReference type="InterPro" id="IPR005552">
    <property type="entry name" value="Scramblase"/>
</dbReference>
<dbReference type="EnsemblBacteria" id="ABF91625">
    <property type="protein sequence ID" value="ABF91625"/>
    <property type="gene ID" value="MXAN_0145"/>
</dbReference>
<dbReference type="Proteomes" id="UP000002402">
    <property type="component" value="Chromosome"/>
</dbReference>
<dbReference type="PANTHER" id="PTHR23248:SF9">
    <property type="entry name" value="PHOSPHOLIPID SCRAMBLASE"/>
    <property type="match status" value="1"/>
</dbReference>
<dbReference type="GO" id="GO:0017128">
    <property type="term" value="F:phospholipid scramblase activity"/>
    <property type="evidence" value="ECO:0007669"/>
    <property type="project" value="InterPro"/>
</dbReference>
<protein>
    <submittedName>
        <fullName evidence="2">Scramblase family protein-like protein</fullName>
    </submittedName>
</protein>
<name>Q1DFZ5_MYXXD</name>
<evidence type="ECO:0000313" key="2">
    <source>
        <dbReference type="EMBL" id="ABF91625.1"/>
    </source>
</evidence>
<evidence type="ECO:0000313" key="3">
    <source>
        <dbReference type="Proteomes" id="UP000002402"/>
    </source>
</evidence>
<keyword evidence="3" id="KW-1185">Reference proteome</keyword>
<feature type="region of interest" description="Disordered" evidence="1">
    <location>
        <begin position="1"/>
        <end position="64"/>
    </location>
</feature>
<dbReference type="PANTHER" id="PTHR23248">
    <property type="entry name" value="PHOSPHOLIPID SCRAMBLASE-RELATED"/>
    <property type="match status" value="1"/>
</dbReference>
<proteinExistence type="predicted"/>